<reference evidence="2 3" key="1">
    <citation type="submission" date="2024-12" db="EMBL/GenBank/DDBJ databases">
        <authorList>
            <person name="Lee Y."/>
        </authorList>
    </citation>
    <scope>NUCLEOTIDE SEQUENCE [LARGE SCALE GENOMIC DNA]</scope>
    <source>
        <strain evidence="2 3">03SUJ4</strain>
    </source>
</reference>
<organism evidence="2 3">
    <name type="scientific">Terriglobus aquaticus</name>
    <dbReference type="NCBI Taxonomy" id="940139"/>
    <lineage>
        <taxon>Bacteria</taxon>
        <taxon>Pseudomonadati</taxon>
        <taxon>Acidobacteriota</taxon>
        <taxon>Terriglobia</taxon>
        <taxon>Terriglobales</taxon>
        <taxon>Acidobacteriaceae</taxon>
        <taxon>Terriglobus</taxon>
    </lineage>
</organism>
<evidence type="ECO:0000313" key="3">
    <source>
        <dbReference type="Proteomes" id="UP001634747"/>
    </source>
</evidence>
<accession>A0ABW9KG84</accession>
<proteinExistence type="predicted"/>
<comment type="caution">
    <text evidence="2">The sequence shown here is derived from an EMBL/GenBank/DDBJ whole genome shotgun (WGS) entry which is preliminary data.</text>
</comment>
<keyword evidence="3" id="KW-1185">Reference proteome</keyword>
<feature type="region of interest" description="Disordered" evidence="1">
    <location>
        <begin position="1"/>
        <end position="24"/>
    </location>
</feature>
<protein>
    <submittedName>
        <fullName evidence="2">Uncharacterized protein</fullName>
    </submittedName>
</protein>
<name>A0ABW9KG84_9BACT</name>
<dbReference type="Proteomes" id="UP001634747">
    <property type="component" value="Unassembled WGS sequence"/>
</dbReference>
<gene>
    <name evidence="2" type="ORF">ACK2TP_03120</name>
</gene>
<evidence type="ECO:0000256" key="1">
    <source>
        <dbReference type="SAM" id="MobiDB-lite"/>
    </source>
</evidence>
<sequence length="223" mass="24659">MLAGGQGKPEAKPAKPPRTHSVTLGPMKRVPFVAADVSKEEKSDEAGTLRVRPLFVDTRQKDWTTGEIHEITERTFAVQRVMHVNDTLPDEHGMRWVWQPGPWMLVDRVTGRVSALHLPDFDAGVSDVVWYRDFAAYCGVHTAAKGGGLSVVVWQIGSRRPAVDRVVGRWPQVERVRPVCAPAKWQREPMRVTFSPKGGDTLSLDVVGSSTVLVEDGDDEDGN</sequence>
<evidence type="ECO:0000313" key="2">
    <source>
        <dbReference type="EMBL" id="MFN2974742.1"/>
    </source>
</evidence>
<dbReference type="RefSeq" id="WP_344687430.1">
    <property type="nucleotide sequence ID" value="NZ_BAABBH010000001.1"/>
</dbReference>
<dbReference type="EMBL" id="JBJYXY010000001">
    <property type="protein sequence ID" value="MFN2974742.1"/>
    <property type="molecule type" value="Genomic_DNA"/>
</dbReference>